<organism evidence="1 2">
    <name type="scientific">Agrobacterium arsenijevicii</name>
    <dbReference type="NCBI Taxonomy" id="1585697"/>
    <lineage>
        <taxon>Bacteria</taxon>
        <taxon>Pseudomonadati</taxon>
        <taxon>Pseudomonadota</taxon>
        <taxon>Alphaproteobacteria</taxon>
        <taxon>Hyphomicrobiales</taxon>
        <taxon>Rhizobiaceae</taxon>
        <taxon>Rhizobium/Agrobacterium group</taxon>
        <taxon>Agrobacterium</taxon>
    </lineage>
</organism>
<gene>
    <name evidence="1" type="ORF">RP75_20870</name>
</gene>
<protein>
    <recommendedName>
        <fullName evidence="3">Pellino</fullName>
    </recommendedName>
</protein>
<comment type="caution">
    <text evidence="1">The sequence shown here is derived from an EMBL/GenBank/DDBJ whole genome shotgun (WGS) entry which is preliminary data.</text>
</comment>
<dbReference type="Proteomes" id="UP000032564">
    <property type="component" value="Unassembled WGS sequence"/>
</dbReference>
<name>A0ABR5D323_9HYPH</name>
<evidence type="ECO:0000313" key="1">
    <source>
        <dbReference type="EMBL" id="KJF71460.1"/>
    </source>
</evidence>
<sequence length="298" mass="33797">MEEISRELLAKIIKFLVGNLPGNANQGWHHDFISGYQMGCNALVRLGQATETPRGAVPRIPPILPTPLPRLDDLIITVLNVAGQKNLFALVPTTVRAEWMKLRIFQRDTNPENVVTIVASHNFGEALATPAMISLLEGLGLVKDRFWAEHAETILWRYGVNEWGIDFTSDHRFVGAVEASIDHMPDDIRSEIDRLVVVTDEDAALLQRRTKAYNREICAEIGHSPVRRPLTLEQLRSSIVSARCSDLDWLFVRRWRLSCNWLSPTEAERTLEIFHDRLATAMRKAVVARLYPSFPSDR</sequence>
<evidence type="ECO:0008006" key="3">
    <source>
        <dbReference type="Google" id="ProtNLM"/>
    </source>
</evidence>
<keyword evidence="2" id="KW-1185">Reference proteome</keyword>
<dbReference type="EMBL" id="JWIT01000017">
    <property type="protein sequence ID" value="KJF71460.1"/>
    <property type="molecule type" value="Genomic_DNA"/>
</dbReference>
<reference evidence="1 2" key="1">
    <citation type="submission" date="2014-12" db="EMBL/GenBank/DDBJ databases">
        <authorList>
            <person name="Kuzmanovic N."/>
            <person name="Pulawska J."/>
            <person name="Obradovic A."/>
        </authorList>
    </citation>
    <scope>NUCLEOTIDE SEQUENCE [LARGE SCALE GENOMIC DNA]</scope>
    <source>
        <strain evidence="1 2">KFB 330</strain>
    </source>
</reference>
<accession>A0ABR5D323</accession>
<proteinExistence type="predicted"/>
<evidence type="ECO:0000313" key="2">
    <source>
        <dbReference type="Proteomes" id="UP000032564"/>
    </source>
</evidence>